<keyword evidence="4 6" id="KW-1133">Transmembrane helix</keyword>
<feature type="transmembrane region" description="Helical" evidence="6">
    <location>
        <begin position="61"/>
        <end position="80"/>
    </location>
</feature>
<evidence type="ECO:0000256" key="2">
    <source>
        <dbReference type="ARBA" id="ARBA00022448"/>
    </source>
</evidence>
<dbReference type="EMBL" id="CP048222">
    <property type="protein sequence ID" value="QHT66747.1"/>
    <property type="molecule type" value="Genomic_DNA"/>
</dbReference>
<evidence type="ECO:0000256" key="1">
    <source>
        <dbReference type="ARBA" id="ARBA00004141"/>
    </source>
</evidence>
<dbReference type="AlphaFoldDB" id="A0A6C0GFM1"/>
<keyword evidence="3 6" id="KW-0812">Transmembrane</keyword>
<keyword evidence="2" id="KW-0813">Transport</keyword>
<dbReference type="InterPro" id="IPR004752">
    <property type="entry name" value="AmpG_permease/AT-1"/>
</dbReference>
<feature type="transmembrane region" description="Helical" evidence="6">
    <location>
        <begin position="20"/>
        <end position="49"/>
    </location>
</feature>
<dbReference type="PANTHER" id="PTHR12778">
    <property type="entry name" value="SOLUTE CARRIER FAMILY 33 ACETYL-COA TRANSPORTER -RELATED"/>
    <property type="match status" value="1"/>
</dbReference>
<dbReference type="GO" id="GO:0022857">
    <property type="term" value="F:transmembrane transporter activity"/>
    <property type="evidence" value="ECO:0007669"/>
    <property type="project" value="InterPro"/>
</dbReference>
<keyword evidence="5 6" id="KW-0472">Membrane</keyword>
<evidence type="ECO:0000256" key="5">
    <source>
        <dbReference type="ARBA" id="ARBA00023136"/>
    </source>
</evidence>
<evidence type="ECO:0000313" key="7">
    <source>
        <dbReference type="EMBL" id="QHT66747.1"/>
    </source>
</evidence>
<dbReference type="Proteomes" id="UP000480178">
    <property type="component" value="Chromosome"/>
</dbReference>
<reference evidence="7 8" key="1">
    <citation type="submission" date="2020-01" db="EMBL/GenBank/DDBJ databases">
        <authorList>
            <person name="Kim M.K."/>
        </authorList>
    </citation>
    <scope>NUCLEOTIDE SEQUENCE [LARGE SCALE GENOMIC DNA]</scope>
    <source>
        <strain evidence="7 8">172606-1</strain>
    </source>
</reference>
<gene>
    <name evidence="7" type="ORF">GXP67_08775</name>
</gene>
<dbReference type="Pfam" id="PF07690">
    <property type="entry name" value="MFS_1"/>
    <property type="match status" value="1"/>
</dbReference>
<sequence>MQNNSKSIIADKLVLSESKVLRCIVFFYLYLMQGVPAGFALTAIANYLIAEGQSAQAVGKFVAIVGLPWSLQFLWGPFIDSFQHSLLGQRRPWILFSQVLSFIASLALLLVKSPVEQVELLSFSFFAHSMFASLQDASVDAMAISMTPVTDRGRINACMRGGMLIGTSLGAGIMAIVMHSFGFFEAALLQSVFLGVFTIITFLSGRKKQMRSFGNFLREKLRPTKAYLNKS</sequence>
<dbReference type="InterPro" id="IPR011701">
    <property type="entry name" value="MFS"/>
</dbReference>
<feature type="transmembrane region" description="Helical" evidence="6">
    <location>
        <begin position="183"/>
        <end position="203"/>
    </location>
</feature>
<protein>
    <submittedName>
        <fullName evidence="7">MFS transporter</fullName>
    </submittedName>
</protein>
<comment type="subcellular location">
    <subcellularLocation>
        <location evidence="1">Membrane</location>
        <topology evidence="1">Multi-pass membrane protein</topology>
    </subcellularLocation>
</comment>
<evidence type="ECO:0000256" key="4">
    <source>
        <dbReference type="ARBA" id="ARBA00022989"/>
    </source>
</evidence>
<dbReference type="GO" id="GO:0016020">
    <property type="term" value="C:membrane"/>
    <property type="evidence" value="ECO:0007669"/>
    <property type="project" value="UniProtKB-SubCell"/>
</dbReference>
<keyword evidence="8" id="KW-1185">Reference proteome</keyword>
<feature type="transmembrane region" description="Helical" evidence="6">
    <location>
        <begin position="92"/>
        <end position="111"/>
    </location>
</feature>
<dbReference type="PANTHER" id="PTHR12778:SF10">
    <property type="entry name" value="MAJOR FACILITATOR SUPERFAMILY DOMAIN-CONTAINING PROTEIN 3"/>
    <property type="match status" value="1"/>
</dbReference>
<accession>A0A6C0GFM1</accession>
<dbReference type="RefSeq" id="WP_162442800.1">
    <property type="nucleotide sequence ID" value="NZ_CP048222.1"/>
</dbReference>
<feature type="transmembrane region" description="Helical" evidence="6">
    <location>
        <begin position="157"/>
        <end position="177"/>
    </location>
</feature>
<dbReference type="InterPro" id="IPR036259">
    <property type="entry name" value="MFS_trans_sf"/>
</dbReference>
<proteinExistence type="predicted"/>
<dbReference type="KEGG" id="rhoz:GXP67_08775"/>
<dbReference type="Gene3D" id="1.20.1250.20">
    <property type="entry name" value="MFS general substrate transporter like domains"/>
    <property type="match status" value="1"/>
</dbReference>
<dbReference type="SUPFAM" id="SSF103473">
    <property type="entry name" value="MFS general substrate transporter"/>
    <property type="match status" value="1"/>
</dbReference>
<evidence type="ECO:0000256" key="6">
    <source>
        <dbReference type="SAM" id="Phobius"/>
    </source>
</evidence>
<organism evidence="7 8">
    <name type="scientific">Rhodocytophaga rosea</name>
    <dbReference type="NCBI Taxonomy" id="2704465"/>
    <lineage>
        <taxon>Bacteria</taxon>
        <taxon>Pseudomonadati</taxon>
        <taxon>Bacteroidota</taxon>
        <taxon>Cytophagia</taxon>
        <taxon>Cytophagales</taxon>
        <taxon>Rhodocytophagaceae</taxon>
        <taxon>Rhodocytophaga</taxon>
    </lineage>
</organism>
<evidence type="ECO:0000256" key="3">
    <source>
        <dbReference type="ARBA" id="ARBA00022692"/>
    </source>
</evidence>
<name>A0A6C0GFM1_9BACT</name>
<evidence type="ECO:0000313" key="8">
    <source>
        <dbReference type="Proteomes" id="UP000480178"/>
    </source>
</evidence>